<gene>
    <name evidence="6" type="ORF">FHS23_001181</name>
</gene>
<accession>A0A839RXK7</accession>
<organism evidence="6 7">
    <name type="scientific">Prauserella isguenensis</name>
    <dbReference type="NCBI Taxonomy" id="1470180"/>
    <lineage>
        <taxon>Bacteria</taxon>
        <taxon>Bacillati</taxon>
        <taxon>Actinomycetota</taxon>
        <taxon>Actinomycetes</taxon>
        <taxon>Pseudonocardiales</taxon>
        <taxon>Pseudonocardiaceae</taxon>
        <taxon>Prauserella</taxon>
    </lineage>
</organism>
<feature type="region of interest" description="Disordered" evidence="5">
    <location>
        <begin position="172"/>
        <end position="198"/>
    </location>
</feature>
<feature type="compositionally biased region" description="Basic and acidic residues" evidence="5">
    <location>
        <begin position="183"/>
        <end position="198"/>
    </location>
</feature>
<dbReference type="Proteomes" id="UP000550714">
    <property type="component" value="Unassembled WGS sequence"/>
</dbReference>
<evidence type="ECO:0000256" key="3">
    <source>
        <dbReference type="ARBA" id="ARBA00022490"/>
    </source>
</evidence>
<evidence type="ECO:0000256" key="1">
    <source>
        <dbReference type="ARBA" id="ARBA00004496"/>
    </source>
</evidence>
<reference evidence="6 7" key="1">
    <citation type="submission" date="2020-08" db="EMBL/GenBank/DDBJ databases">
        <title>Genomic Encyclopedia of Type Strains, Phase III (KMG-III): the genomes of soil and plant-associated and newly described type strains.</title>
        <authorList>
            <person name="Whitman W."/>
        </authorList>
    </citation>
    <scope>NUCLEOTIDE SEQUENCE [LARGE SCALE GENOMIC DNA]</scope>
    <source>
        <strain evidence="6 7">CECT 8577</strain>
    </source>
</reference>
<dbReference type="InterPro" id="IPR025734">
    <property type="entry name" value="EspG"/>
</dbReference>
<proteinExistence type="inferred from homology"/>
<dbReference type="EMBL" id="JACHWU010000001">
    <property type="protein sequence ID" value="MBB3050186.1"/>
    <property type="molecule type" value="Genomic_DNA"/>
</dbReference>
<comment type="similarity">
    <text evidence="2">Belongs to the EspG family.</text>
</comment>
<keyword evidence="4" id="KW-0143">Chaperone</keyword>
<dbReference type="Pfam" id="PF14011">
    <property type="entry name" value="ESX-1_EspG"/>
    <property type="match status" value="1"/>
</dbReference>
<comment type="caution">
    <text evidence="6">The sequence shown here is derived from an EMBL/GenBank/DDBJ whole genome shotgun (WGS) entry which is preliminary data.</text>
</comment>
<evidence type="ECO:0000313" key="6">
    <source>
        <dbReference type="EMBL" id="MBB3050186.1"/>
    </source>
</evidence>
<evidence type="ECO:0000256" key="4">
    <source>
        <dbReference type="ARBA" id="ARBA00023186"/>
    </source>
</evidence>
<sequence length="280" mass="30046">MFTHQTSTITGSGLVGRIVPTQEFFSPVTFDFLWERMGAGELPYPLKVVSHGETESQRRRLRDRAEQEIEARGVEGSPVEGWLDLLGRASMAVDALFIPEFQHPPVGVIAASDGKQAALAIQDREGVRLSAAYPDGLASAVVDLLPQAQRGTEASITLPLDEALRARPDRTGALAGRAGGDADGGRKRGGFSERARDPREAYSQLIAQPRLRGGQLAANSRDELGYKQRSAVLAWFDTATGRYLSTSASGGDGSEWVTVAPADAKTLRSRLGELLSGVCR</sequence>
<keyword evidence="3" id="KW-0963">Cytoplasm</keyword>
<evidence type="ECO:0008006" key="8">
    <source>
        <dbReference type="Google" id="ProtNLM"/>
    </source>
</evidence>
<evidence type="ECO:0000256" key="5">
    <source>
        <dbReference type="SAM" id="MobiDB-lite"/>
    </source>
</evidence>
<evidence type="ECO:0000313" key="7">
    <source>
        <dbReference type="Proteomes" id="UP000550714"/>
    </source>
</evidence>
<comment type="subcellular location">
    <subcellularLocation>
        <location evidence="1">Cytoplasm</location>
    </subcellularLocation>
</comment>
<dbReference type="AlphaFoldDB" id="A0A839RXK7"/>
<protein>
    <recommendedName>
        <fullName evidence="8">ESAT-6 protein secretion system EspG family protein</fullName>
    </recommendedName>
</protein>
<name>A0A839RXK7_9PSEU</name>
<keyword evidence="7" id="KW-1185">Reference proteome</keyword>
<evidence type="ECO:0000256" key="2">
    <source>
        <dbReference type="ARBA" id="ARBA00006411"/>
    </source>
</evidence>